<sequence>MPFKHFLRSFLRVRTRSIDLPTSEVMAIIKHEKPKIYYSLKKNTANDPIFHFITNINMDYERAHENLKKLRESIQ</sequence>
<dbReference type="EMBL" id="FNFL01000003">
    <property type="protein sequence ID" value="SDK18035.1"/>
    <property type="molecule type" value="Genomic_DNA"/>
</dbReference>
<dbReference type="AlphaFoldDB" id="A0A1G8ZUK4"/>
<proteinExistence type="predicted"/>
<keyword evidence="2" id="KW-1185">Reference proteome</keyword>
<gene>
    <name evidence="1" type="ORF">SAMN05216243_2200</name>
</gene>
<evidence type="ECO:0000313" key="1">
    <source>
        <dbReference type="EMBL" id="SDK18035.1"/>
    </source>
</evidence>
<name>A0A1G8ZUK4_9BACI</name>
<protein>
    <submittedName>
        <fullName evidence="1">Uncharacterized protein</fullName>
    </submittedName>
</protein>
<reference evidence="1 2" key="1">
    <citation type="submission" date="2016-10" db="EMBL/GenBank/DDBJ databases">
        <authorList>
            <person name="de Groot N.N."/>
        </authorList>
    </citation>
    <scope>NUCLEOTIDE SEQUENCE [LARGE SCALE GENOMIC DNA]</scope>
    <source>
        <strain evidence="1 2">CGMCC 1.6502</strain>
    </source>
</reference>
<organism evidence="1 2">
    <name type="scientific">Sediminibacillus albus</name>
    <dbReference type="NCBI Taxonomy" id="407036"/>
    <lineage>
        <taxon>Bacteria</taxon>
        <taxon>Bacillati</taxon>
        <taxon>Bacillota</taxon>
        <taxon>Bacilli</taxon>
        <taxon>Bacillales</taxon>
        <taxon>Bacillaceae</taxon>
        <taxon>Sediminibacillus</taxon>
    </lineage>
</organism>
<accession>A0A1G8ZUK4</accession>
<evidence type="ECO:0000313" key="2">
    <source>
        <dbReference type="Proteomes" id="UP000198694"/>
    </source>
</evidence>
<dbReference type="Proteomes" id="UP000198694">
    <property type="component" value="Unassembled WGS sequence"/>
</dbReference>